<dbReference type="NCBIfam" id="TIGR01304">
    <property type="entry name" value="IMP_DH_rel_2"/>
    <property type="match status" value="1"/>
</dbReference>
<keyword evidence="2" id="KW-0560">Oxidoreductase</keyword>
<dbReference type="PANTHER" id="PTHR11911:SF85">
    <property type="entry name" value="INOSINE-5'-MONOPHOSPHATE DEHYDROGENASE"/>
    <property type="match status" value="1"/>
</dbReference>
<dbReference type="InterPro" id="IPR001093">
    <property type="entry name" value="IMP_DH_GMPRt"/>
</dbReference>
<dbReference type="InterPro" id="IPR013785">
    <property type="entry name" value="Aldolase_TIM"/>
</dbReference>
<dbReference type="SMART" id="SM01240">
    <property type="entry name" value="IMPDH"/>
    <property type="match status" value="1"/>
</dbReference>
<name>A0A6J7DXD5_9ZZZZ</name>
<dbReference type="InterPro" id="IPR005990">
    <property type="entry name" value="IMP_DH"/>
</dbReference>
<protein>
    <submittedName>
        <fullName evidence="5">Unannotated protein</fullName>
    </submittedName>
</protein>
<evidence type="ECO:0000256" key="2">
    <source>
        <dbReference type="ARBA" id="ARBA00023002"/>
    </source>
</evidence>
<organism evidence="5">
    <name type="scientific">freshwater metagenome</name>
    <dbReference type="NCBI Taxonomy" id="449393"/>
    <lineage>
        <taxon>unclassified sequences</taxon>
        <taxon>metagenomes</taxon>
        <taxon>ecological metagenomes</taxon>
    </lineage>
</organism>
<dbReference type="SUPFAM" id="SSF51412">
    <property type="entry name" value="Inosine monophosphate dehydrogenase (IMPDH)"/>
    <property type="match status" value="1"/>
</dbReference>
<evidence type="ECO:0000256" key="3">
    <source>
        <dbReference type="ARBA" id="ARBA00023027"/>
    </source>
</evidence>
<evidence type="ECO:0000256" key="1">
    <source>
        <dbReference type="ARBA" id="ARBA00005502"/>
    </source>
</evidence>
<dbReference type="EMBL" id="CAFBLU010000012">
    <property type="protein sequence ID" value="CAB4874258.1"/>
    <property type="molecule type" value="Genomic_DNA"/>
</dbReference>
<comment type="similarity">
    <text evidence="1">Belongs to the IMPDH/GMPR family.</text>
</comment>
<proteinExistence type="inferred from homology"/>
<dbReference type="GO" id="GO:0006183">
    <property type="term" value="P:GTP biosynthetic process"/>
    <property type="evidence" value="ECO:0007669"/>
    <property type="project" value="TreeGrafter"/>
</dbReference>
<dbReference type="InterPro" id="IPR005992">
    <property type="entry name" value="IMP_DH-rel2"/>
</dbReference>
<sequence>MEIEIGRGKKARRAYGFDDVAIVPSRRTRDPDDVDISWTLGPYRFELPLLASALDGVVSPTTAGILGKLGGLAVLNLEGIFCRYADAEEQLERIAKLSGPDATREMQKIYSEPVKDELIAQRIREIKEHGVVAAASLTPQRVRAHYDTVMEAGLDILVIQGTVVSAEHVSSDESRPPLNLKEFIADLPIPVVVGGCASYQTGLHLMRTGAAGVLVGVGPGAICTTRGVLGIGVPQATAIADVAAARSQHMLETGDYVKVIADGGMKNGGDIAKAVACGADAVMIGSPLARAAEAPGRGFNWGMATFHPTLPRGTRVATASTGTMEEIVTGPARENDGTLNLMGALRTSMATCGYQDMAEFNKAELMVAPSLQTEGKYLQHSQGVGMGSSGKSASLVAPD</sequence>
<dbReference type="CDD" id="cd00381">
    <property type="entry name" value="IMPDH"/>
    <property type="match status" value="1"/>
</dbReference>
<gene>
    <name evidence="5" type="ORF">UFOPK3444_00917</name>
</gene>
<dbReference type="PANTHER" id="PTHR11911">
    <property type="entry name" value="INOSINE-5-MONOPHOSPHATE DEHYDROGENASE RELATED"/>
    <property type="match status" value="1"/>
</dbReference>
<reference evidence="5" key="1">
    <citation type="submission" date="2020-05" db="EMBL/GenBank/DDBJ databases">
        <authorList>
            <person name="Chiriac C."/>
            <person name="Salcher M."/>
            <person name="Ghai R."/>
            <person name="Kavagutti S V."/>
        </authorList>
    </citation>
    <scope>NUCLEOTIDE SEQUENCE</scope>
</reference>
<feature type="domain" description="IMP dehydrogenase/GMP reductase" evidence="4">
    <location>
        <begin position="14"/>
        <end position="364"/>
    </location>
</feature>
<evidence type="ECO:0000259" key="4">
    <source>
        <dbReference type="Pfam" id="PF00478"/>
    </source>
</evidence>
<dbReference type="GO" id="GO:0003938">
    <property type="term" value="F:IMP dehydrogenase activity"/>
    <property type="evidence" value="ECO:0007669"/>
    <property type="project" value="InterPro"/>
</dbReference>
<keyword evidence="3" id="KW-0520">NAD</keyword>
<dbReference type="AlphaFoldDB" id="A0A6J7DXD5"/>
<dbReference type="Gene3D" id="3.20.20.70">
    <property type="entry name" value="Aldolase class I"/>
    <property type="match status" value="1"/>
</dbReference>
<evidence type="ECO:0000313" key="5">
    <source>
        <dbReference type="EMBL" id="CAB4874258.1"/>
    </source>
</evidence>
<accession>A0A6J7DXD5</accession>
<dbReference type="Pfam" id="PF00478">
    <property type="entry name" value="IMPDH"/>
    <property type="match status" value="1"/>
</dbReference>